<evidence type="ECO:0008006" key="3">
    <source>
        <dbReference type="Google" id="ProtNLM"/>
    </source>
</evidence>
<reference evidence="1" key="1">
    <citation type="submission" date="2022-06" db="EMBL/GenBank/DDBJ databases">
        <title>Alkalicoccobacillus porphyridii sp. nov., isolated from a marine red alga, Porphyridium purpureum and reclassification of Shouchella plakortidis and Shouchella gibsonii as Alkalicoccobacillus plakortidis comb. nov. and Alkalicoccobacillus gibsonii comb. nov.</title>
        <authorList>
            <person name="Kim K.H."/>
            <person name="Lee J.K."/>
            <person name="Han D.M."/>
            <person name="Baek J.H."/>
            <person name="Jeon C.O."/>
        </authorList>
    </citation>
    <scope>NUCLEOTIDE SEQUENCE</scope>
    <source>
        <strain evidence="1">DSM 19153</strain>
    </source>
</reference>
<dbReference type="RefSeq" id="WP_251609828.1">
    <property type="nucleotide sequence ID" value="NZ_JAMQJY010000002.1"/>
</dbReference>
<proteinExistence type="predicted"/>
<protein>
    <recommendedName>
        <fullName evidence="3">Secreted protein</fullName>
    </recommendedName>
</protein>
<evidence type="ECO:0000313" key="1">
    <source>
        <dbReference type="EMBL" id="MCM2676787.1"/>
    </source>
</evidence>
<accession>A0ABT0XLJ8</accession>
<keyword evidence="2" id="KW-1185">Reference proteome</keyword>
<dbReference type="Proteomes" id="UP001203665">
    <property type="component" value="Unassembled WGS sequence"/>
</dbReference>
<gene>
    <name evidence="1" type="ORF">NDM98_15935</name>
</gene>
<name>A0ABT0XLJ8_9BACI</name>
<sequence length="111" mass="13105">MAIFAQWRWLARIFWISAHGTVVSAHFSHFRAPTIGFRAFFTFPRTNHRFPRILHFPAHRPPVSAHFPLSRAPTIGFRAFFTFPRTCPNPPHHKQKKRSKYCVSLLLYLFT</sequence>
<organism evidence="1 2">
    <name type="scientific">Alkalicoccobacillus plakortidis</name>
    <dbReference type="NCBI Taxonomy" id="444060"/>
    <lineage>
        <taxon>Bacteria</taxon>
        <taxon>Bacillati</taxon>
        <taxon>Bacillota</taxon>
        <taxon>Bacilli</taxon>
        <taxon>Bacillales</taxon>
        <taxon>Bacillaceae</taxon>
        <taxon>Alkalicoccobacillus</taxon>
    </lineage>
</organism>
<evidence type="ECO:0000313" key="2">
    <source>
        <dbReference type="Proteomes" id="UP001203665"/>
    </source>
</evidence>
<comment type="caution">
    <text evidence="1">The sequence shown here is derived from an EMBL/GenBank/DDBJ whole genome shotgun (WGS) entry which is preliminary data.</text>
</comment>
<dbReference type="EMBL" id="JAMQJY010000002">
    <property type="protein sequence ID" value="MCM2676787.1"/>
    <property type="molecule type" value="Genomic_DNA"/>
</dbReference>